<feature type="domain" description="HTH tetR-type" evidence="5">
    <location>
        <begin position="19"/>
        <end position="79"/>
    </location>
</feature>
<dbReference type="InterPro" id="IPR023772">
    <property type="entry name" value="DNA-bd_HTH_TetR-type_CS"/>
</dbReference>
<dbReference type="EMBL" id="JADIKI010000020">
    <property type="protein sequence ID" value="MFK2853135.1"/>
    <property type="molecule type" value="Genomic_DNA"/>
</dbReference>
<protein>
    <submittedName>
        <fullName evidence="6">TetR/AcrR family transcriptional regulator</fullName>
    </submittedName>
</protein>
<keyword evidence="1" id="KW-0805">Transcription regulation</keyword>
<evidence type="ECO:0000256" key="1">
    <source>
        <dbReference type="ARBA" id="ARBA00023015"/>
    </source>
</evidence>
<dbReference type="PROSITE" id="PS50977">
    <property type="entry name" value="HTH_TETR_2"/>
    <property type="match status" value="1"/>
</dbReference>
<sequence>MSRSPARDSVARAPGRPREFVLEDVLDKAIVVFSEFGYPATSLGKLTAAIGLTEGSIYKAFKDKRALFLAALERYVDLRASRLEQALSGAPTGFEQVRAVLELYVDYSHGAAGRRGCLVVGSAVDLASSDPEIAKRVNLIFKMHEKRLVHCVRQGQEDGSIRADVDAESVARLLVCVLQGMRVLGKTGRSREDMTGPIKQALKLLE</sequence>
<name>A0ABW8IE61_9GAMM</name>
<dbReference type="Gene3D" id="1.10.357.10">
    <property type="entry name" value="Tetracycline Repressor, domain 2"/>
    <property type="match status" value="1"/>
</dbReference>
<dbReference type="InterPro" id="IPR011075">
    <property type="entry name" value="TetR_C"/>
</dbReference>
<dbReference type="PANTHER" id="PTHR47506">
    <property type="entry name" value="TRANSCRIPTIONAL REGULATORY PROTEIN"/>
    <property type="match status" value="1"/>
</dbReference>
<dbReference type="Pfam" id="PF00440">
    <property type="entry name" value="TetR_N"/>
    <property type="match status" value="1"/>
</dbReference>
<evidence type="ECO:0000256" key="4">
    <source>
        <dbReference type="PROSITE-ProRule" id="PRU00335"/>
    </source>
</evidence>
<feature type="DNA-binding region" description="H-T-H motif" evidence="4">
    <location>
        <begin position="42"/>
        <end position="61"/>
    </location>
</feature>
<evidence type="ECO:0000259" key="5">
    <source>
        <dbReference type="PROSITE" id="PS50977"/>
    </source>
</evidence>
<proteinExistence type="predicted"/>
<reference evidence="6 7" key="1">
    <citation type="submission" date="2020-10" db="EMBL/GenBank/DDBJ databases">
        <title>Phylogeny of dyella-like bacteria.</title>
        <authorList>
            <person name="Fu J."/>
        </authorList>
    </citation>
    <scope>NUCLEOTIDE SEQUENCE [LARGE SCALE GENOMIC DNA]</scope>
    <source>
        <strain evidence="6 7">DHG40</strain>
    </source>
</reference>
<gene>
    <name evidence="6" type="ORF">ISP18_00820</name>
</gene>
<dbReference type="InterPro" id="IPR001647">
    <property type="entry name" value="HTH_TetR"/>
</dbReference>
<keyword evidence="3" id="KW-0804">Transcription</keyword>
<evidence type="ECO:0000313" key="6">
    <source>
        <dbReference type="EMBL" id="MFK2853135.1"/>
    </source>
</evidence>
<evidence type="ECO:0000256" key="3">
    <source>
        <dbReference type="ARBA" id="ARBA00023163"/>
    </source>
</evidence>
<dbReference type="Proteomes" id="UP001620409">
    <property type="component" value="Unassembled WGS sequence"/>
</dbReference>
<dbReference type="Pfam" id="PF16925">
    <property type="entry name" value="TetR_C_13"/>
    <property type="match status" value="1"/>
</dbReference>
<keyword evidence="2 4" id="KW-0238">DNA-binding</keyword>
<dbReference type="SUPFAM" id="SSF48498">
    <property type="entry name" value="Tetracyclin repressor-like, C-terminal domain"/>
    <property type="match status" value="1"/>
</dbReference>
<dbReference type="SUPFAM" id="SSF46689">
    <property type="entry name" value="Homeodomain-like"/>
    <property type="match status" value="1"/>
</dbReference>
<dbReference type="InterPro" id="IPR009057">
    <property type="entry name" value="Homeodomain-like_sf"/>
</dbReference>
<dbReference type="PROSITE" id="PS01081">
    <property type="entry name" value="HTH_TETR_1"/>
    <property type="match status" value="1"/>
</dbReference>
<dbReference type="PRINTS" id="PR00455">
    <property type="entry name" value="HTHTETR"/>
</dbReference>
<organism evidence="6 7">
    <name type="scientific">Dyella humi</name>
    <dbReference type="NCBI Taxonomy" id="1770547"/>
    <lineage>
        <taxon>Bacteria</taxon>
        <taxon>Pseudomonadati</taxon>
        <taxon>Pseudomonadota</taxon>
        <taxon>Gammaproteobacteria</taxon>
        <taxon>Lysobacterales</taxon>
        <taxon>Rhodanobacteraceae</taxon>
        <taxon>Dyella</taxon>
    </lineage>
</organism>
<dbReference type="InterPro" id="IPR036271">
    <property type="entry name" value="Tet_transcr_reg_TetR-rel_C_sf"/>
</dbReference>
<keyword evidence="7" id="KW-1185">Reference proteome</keyword>
<dbReference type="PANTHER" id="PTHR47506:SF10">
    <property type="entry name" value="TRANSCRIPTIONAL REGULATORY PROTEIN"/>
    <property type="match status" value="1"/>
</dbReference>
<evidence type="ECO:0000313" key="7">
    <source>
        <dbReference type="Proteomes" id="UP001620409"/>
    </source>
</evidence>
<dbReference type="Gene3D" id="1.10.10.60">
    <property type="entry name" value="Homeodomain-like"/>
    <property type="match status" value="1"/>
</dbReference>
<comment type="caution">
    <text evidence="6">The sequence shown here is derived from an EMBL/GenBank/DDBJ whole genome shotgun (WGS) entry which is preliminary data.</text>
</comment>
<accession>A0ABW8IE61</accession>
<evidence type="ECO:0000256" key="2">
    <source>
        <dbReference type="ARBA" id="ARBA00023125"/>
    </source>
</evidence>